<feature type="binding site" evidence="11">
    <location>
        <position position="256"/>
    </location>
    <ligand>
        <name>Mn(2+)</name>
        <dbReference type="ChEBI" id="CHEBI:29035"/>
        <label>2</label>
    </ligand>
</feature>
<dbReference type="GO" id="GO:0006396">
    <property type="term" value="P:RNA processing"/>
    <property type="evidence" value="ECO:0007669"/>
    <property type="project" value="InterPro"/>
</dbReference>
<keyword evidence="2 12" id="KW-0436">Ligase</keyword>
<keyword evidence="3 11" id="KW-0479">Metal-binding</keyword>
<comment type="caution">
    <text evidence="12">The sequence shown here is derived from an EMBL/GenBank/DDBJ whole genome shotgun (WGS) entry which is preliminary data.</text>
</comment>
<comment type="catalytic activity">
    <reaction evidence="8">
        <text>a 3'-end 3'-phospho-ribonucleotide-RNA + a 5'-end dephospho-ribonucleoside-RNA + GTP = a ribonucleotidyl-ribonucleotide-RNA + GMP + diphosphate</text>
        <dbReference type="Rhea" id="RHEA:68076"/>
        <dbReference type="Rhea" id="RHEA-COMP:10463"/>
        <dbReference type="Rhea" id="RHEA-COMP:13936"/>
        <dbReference type="Rhea" id="RHEA-COMP:17355"/>
        <dbReference type="ChEBI" id="CHEBI:33019"/>
        <dbReference type="ChEBI" id="CHEBI:37565"/>
        <dbReference type="ChEBI" id="CHEBI:58115"/>
        <dbReference type="ChEBI" id="CHEBI:83062"/>
        <dbReference type="ChEBI" id="CHEBI:138284"/>
        <dbReference type="ChEBI" id="CHEBI:173118"/>
        <dbReference type="EC" id="6.5.1.8"/>
    </reaction>
</comment>
<evidence type="ECO:0000256" key="5">
    <source>
        <dbReference type="ARBA" id="ARBA00022800"/>
    </source>
</evidence>
<proteinExistence type="predicted"/>
<feature type="binding site" evidence="10">
    <location>
        <begin position="313"/>
        <end position="316"/>
    </location>
    <ligand>
        <name>GMP</name>
        <dbReference type="ChEBI" id="CHEBI:58115"/>
    </ligand>
</feature>
<accession>A0A6I3XMU6</accession>
<evidence type="ECO:0000256" key="10">
    <source>
        <dbReference type="PIRSR" id="PIRSR601233-2"/>
    </source>
</evidence>
<evidence type="ECO:0000256" key="9">
    <source>
        <dbReference type="PIRSR" id="PIRSR601233-1"/>
    </source>
</evidence>
<dbReference type="InterPro" id="IPR001233">
    <property type="entry name" value="RtcB"/>
</dbReference>
<evidence type="ECO:0000256" key="1">
    <source>
        <dbReference type="ARBA" id="ARBA00012726"/>
    </source>
</evidence>
<evidence type="ECO:0000256" key="2">
    <source>
        <dbReference type="ARBA" id="ARBA00022598"/>
    </source>
</evidence>
<evidence type="ECO:0000313" key="12">
    <source>
        <dbReference type="EMBL" id="MUI15870.1"/>
    </source>
</evidence>
<evidence type="ECO:0000256" key="8">
    <source>
        <dbReference type="ARBA" id="ARBA00047746"/>
    </source>
</evidence>
<dbReference type="NCBIfam" id="NF007153">
    <property type="entry name" value="PRK09588.1"/>
    <property type="match status" value="1"/>
</dbReference>
<comment type="cofactor">
    <cofactor evidence="11">
        <name>Mn(2+)</name>
        <dbReference type="ChEBI" id="CHEBI:29035"/>
    </cofactor>
    <text evidence="11">Binds 2 manganese ions per subunit.</text>
</comment>
<dbReference type="GO" id="GO:0046872">
    <property type="term" value="F:metal ion binding"/>
    <property type="evidence" value="ECO:0007669"/>
    <property type="project" value="UniProtKB-KW"/>
</dbReference>
<dbReference type="Pfam" id="PF01139">
    <property type="entry name" value="RtcB"/>
    <property type="match status" value="1"/>
</dbReference>
<keyword evidence="7 11" id="KW-0464">Manganese</keyword>
<organism evidence="12 13">
    <name type="scientific">Pseudoduganella dura</name>
    <dbReference type="NCBI Taxonomy" id="321982"/>
    <lineage>
        <taxon>Bacteria</taxon>
        <taxon>Pseudomonadati</taxon>
        <taxon>Pseudomonadota</taxon>
        <taxon>Betaproteobacteria</taxon>
        <taxon>Burkholderiales</taxon>
        <taxon>Oxalobacteraceae</taxon>
        <taxon>Telluria group</taxon>
        <taxon>Pseudoduganella</taxon>
    </lineage>
</organism>
<dbReference type="InterPro" id="IPR036025">
    <property type="entry name" value="RtcB-like_sf"/>
</dbReference>
<keyword evidence="13" id="KW-1185">Reference proteome</keyword>
<dbReference type="PANTHER" id="PTHR11118">
    <property type="entry name" value="RNA-SPLICING LIGASE RTCB HOMOLOG"/>
    <property type="match status" value="1"/>
</dbReference>
<dbReference type="GO" id="GO:0042245">
    <property type="term" value="P:RNA repair"/>
    <property type="evidence" value="ECO:0007669"/>
    <property type="project" value="UniProtKB-KW"/>
</dbReference>
<dbReference type="PANTHER" id="PTHR11118:SF1">
    <property type="entry name" value="RNA-SPLICING LIGASE RTCB HOMOLOG"/>
    <property type="match status" value="1"/>
</dbReference>
<evidence type="ECO:0000256" key="4">
    <source>
        <dbReference type="ARBA" id="ARBA00022741"/>
    </source>
</evidence>
<reference evidence="12 13" key="1">
    <citation type="submission" date="2019-11" db="EMBL/GenBank/DDBJ databases">
        <title>Draft Genome Sequences of Six Type Strains of the Genus Massilia.</title>
        <authorList>
            <person name="Miess H."/>
            <person name="Frediansyah A."/>
            <person name="Goeker M."/>
            <person name="Gross H."/>
        </authorList>
    </citation>
    <scope>NUCLEOTIDE SEQUENCE [LARGE SCALE GENOMIC DNA]</scope>
    <source>
        <strain evidence="12 13">DSM 17513</strain>
    </source>
</reference>
<feature type="binding site" evidence="11">
    <location>
        <position position="74"/>
    </location>
    <ligand>
        <name>Mn(2+)</name>
        <dbReference type="ChEBI" id="CHEBI:29035"/>
        <label>1</label>
    </ligand>
</feature>
<evidence type="ECO:0000256" key="7">
    <source>
        <dbReference type="ARBA" id="ARBA00023211"/>
    </source>
</evidence>
<name>A0A6I3XMU6_9BURK</name>
<feature type="binding site" evidence="11">
    <location>
        <position position="185"/>
    </location>
    <ligand>
        <name>Mn(2+)</name>
        <dbReference type="ChEBI" id="CHEBI:29035"/>
        <label>2</label>
    </ligand>
</feature>
<feature type="binding site" evidence="10">
    <location>
        <position position="391"/>
    </location>
    <ligand>
        <name>GMP</name>
        <dbReference type="ChEBI" id="CHEBI:58115"/>
    </ligand>
</feature>
<feature type="binding site" evidence="10">
    <location>
        <begin position="153"/>
        <end position="157"/>
    </location>
    <ligand>
        <name>GMP</name>
        <dbReference type="ChEBI" id="CHEBI:58115"/>
    </ligand>
</feature>
<dbReference type="GO" id="GO:0170057">
    <property type="term" value="F:RNA ligase (GTP) activity"/>
    <property type="evidence" value="ECO:0007669"/>
    <property type="project" value="UniProtKB-EC"/>
</dbReference>
<feature type="binding site" evidence="11">
    <location>
        <position position="154"/>
    </location>
    <ligand>
        <name>Mn(2+)</name>
        <dbReference type="ChEBI" id="CHEBI:29035"/>
        <label>1</label>
    </ligand>
</feature>
<evidence type="ECO:0000256" key="6">
    <source>
        <dbReference type="ARBA" id="ARBA00023134"/>
    </source>
</evidence>
<protein>
    <recommendedName>
        <fullName evidence="1">3'-phosphate/5'-hydroxy nucleic acid ligase</fullName>
        <ecNumber evidence="1">6.5.1.8</ecNumber>
    </recommendedName>
</protein>
<sequence>MGNFISSVADRATIVASPRLWLEGAAIQQLIKTSQLPGMIRAVGMPDLHPGRGYPVGATFFSAGRFYPALVGSDIGCGVSVWSTDLPAAKYKLDKLDRLIGNLDGPMADAELDRIADAFPALAARLEAVRACLAAAGLDAKHMRSAGTIGRGNHFAEIQRVESVVDGAGPPAALVDPKRLNLVVHSGSRGLGESILREHVDAFGHGGLIDGSDESTAYLARHEAAVAFAEVNRWLIAARICVRLGAEAERRIDVNHNTVTQECFDGMRGWIHRKGATPMAGEAILIPGSRDALSYLVAPVAGAAESSLGSLAHGAGRKWQRSDCRGRLEKTGVLKEPGKGALGSRVICDDRNLVFEEAGAAYKPIDTVIDSLVGAGLVRVMAQFRPVLTYKTRGECC</sequence>
<dbReference type="Gene3D" id="3.90.1860.10">
    <property type="entry name" value="tRNA-splicing ligase RtcB"/>
    <property type="match status" value="1"/>
</dbReference>
<feature type="active site" description="GMP-histidine intermediate" evidence="9">
    <location>
        <position position="313"/>
    </location>
</feature>
<keyword evidence="4 10" id="KW-0547">Nucleotide-binding</keyword>
<dbReference type="Proteomes" id="UP000431684">
    <property type="component" value="Unassembled WGS sequence"/>
</dbReference>
<feature type="binding site" evidence="10">
    <location>
        <position position="294"/>
    </location>
    <ligand>
        <name>GMP</name>
        <dbReference type="ChEBI" id="CHEBI:58115"/>
    </ligand>
</feature>
<dbReference type="EMBL" id="WNWM01000002">
    <property type="protein sequence ID" value="MUI15870.1"/>
    <property type="molecule type" value="Genomic_DNA"/>
</dbReference>
<dbReference type="RefSeq" id="WP_155711502.1">
    <property type="nucleotide sequence ID" value="NZ_BMWU01000010.1"/>
</dbReference>
<gene>
    <name evidence="12" type="ORF">GJV26_25920</name>
</gene>
<dbReference type="GO" id="GO:0003972">
    <property type="term" value="F:RNA ligase (ATP) activity"/>
    <property type="evidence" value="ECO:0007669"/>
    <property type="project" value="TreeGrafter"/>
</dbReference>
<evidence type="ECO:0000256" key="3">
    <source>
        <dbReference type="ARBA" id="ARBA00022723"/>
    </source>
</evidence>
<evidence type="ECO:0000256" key="11">
    <source>
        <dbReference type="PIRSR" id="PIRSR601233-3"/>
    </source>
</evidence>
<keyword evidence="6 10" id="KW-0342">GTP-binding</keyword>
<dbReference type="GO" id="GO:0005525">
    <property type="term" value="F:GTP binding"/>
    <property type="evidence" value="ECO:0007669"/>
    <property type="project" value="UniProtKB-KW"/>
</dbReference>
<dbReference type="InterPro" id="IPR017510">
    <property type="entry name" value="RtcB2"/>
</dbReference>
<dbReference type="SUPFAM" id="SSF103365">
    <property type="entry name" value="Hypothetical protein PH1602"/>
    <property type="match status" value="1"/>
</dbReference>
<keyword evidence="5" id="KW-0692">RNA repair</keyword>
<feature type="binding site" evidence="10">
    <location>
        <begin position="256"/>
        <end position="257"/>
    </location>
    <ligand>
        <name>GMP</name>
        <dbReference type="ChEBI" id="CHEBI:58115"/>
    </ligand>
</feature>
<dbReference type="EC" id="6.5.1.8" evidence="1"/>
<dbReference type="OrthoDB" id="9802323at2"/>
<dbReference type="AlphaFoldDB" id="A0A6I3XMU6"/>
<evidence type="ECO:0000313" key="13">
    <source>
        <dbReference type="Proteomes" id="UP000431684"/>
    </source>
</evidence>
<dbReference type="NCBIfam" id="TIGR03073">
    <property type="entry name" value="release_rtcB"/>
    <property type="match status" value="1"/>
</dbReference>